<feature type="transmembrane region" description="Helical" evidence="6">
    <location>
        <begin position="344"/>
        <end position="368"/>
    </location>
</feature>
<dbReference type="PROSITE" id="PS50850">
    <property type="entry name" value="MFS"/>
    <property type="match status" value="1"/>
</dbReference>
<evidence type="ECO:0000313" key="10">
    <source>
        <dbReference type="Proteomes" id="UP000435910"/>
    </source>
</evidence>
<protein>
    <submittedName>
        <fullName evidence="8">MFS transporter</fullName>
    </submittedName>
</protein>
<feature type="transmembrane region" description="Helical" evidence="6">
    <location>
        <begin position="321"/>
        <end position="338"/>
    </location>
</feature>
<dbReference type="GeneID" id="92861791"/>
<keyword evidence="4 6" id="KW-1133">Transmembrane helix</keyword>
<evidence type="ECO:0000256" key="6">
    <source>
        <dbReference type="SAM" id="Phobius"/>
    </source>
</evidence>
<feature type="transmembrane region" description="Helical" evidence="6">
    <location>
        <begin position="170"/>
        <end position="194"/>
    </location>
</feature>
<keyword evidence="3 6" id="KW-0812">Transmembrane</keyword>
<dbReference type="SUPFAM" id="SSF103473">
    <property type="entry name" value="MFS general substrate transporter"/>
    <property type="match status" value="1"/>
</dbReference>
<reference evidence="9 10" key="1">
    <citation type="submission" date="2019-06" db="EMBL/GenBank/DDBJ databases">
        <title>Genome sequence analysis of &gt;100 Bacillus licheniformis strains suggests intrinsic resistance to this species.</title>
        <authorList>
            <person name="Wels M."/>
            <person name="Siezen R.J."/>
            <person name="Johansen E."/>
            <person name="Stuer-Lauridsen B."/>
            <person name="Bjerre K."/>
            <person name="Nielsen B.K.K."/>
        </authorList>
    </citation>
    <scope>NUCLEOTIDE SEQUENCE [LARGE SCALE GENOMIC DNA]</scope>
    <source>
        <strain evidence="9 10">BAC-16736</strain>
    </source>
</reference>
<gene>
    <name evidence="9" type="ORF">CHCC16736_0598</name>
    <name evidence="8" type="ORF">I6G80_18575</name>
</gene>
<dbReference type="PANTHER" id="PTHR23519:SF1">
    <property type="entry name" value="AUTOPHAGY-RELATED PROTEIN 22"/>
    <property type="match status" value="1"/>
</dbReference>
<dbReference type="Proteomes" id="UP000595038">
    <property type="component" value="Chromosome"/>
</dbReference>
<dbReference type="PANTHER" id="PTHR23519">
    <property type="entry name" value="AUTOPHAGY-RELATED PROTEIN 22"/>
    <property type="match status" value="1"/>
</dbReference>
<dbReference type="InterPro" id="IPR024671">
    <property type="entry name" value="Atg22-like"/>
</dbReference>
<feature type="transmembrane region" description="Helical" evidence="6">
    <location>
        <begin position="380"/>
        <end position="406"/>
    </location>
</feature>
<dbReference type="InterPro" id="IPR036259">
    <property type="entry name" value="MFS_trans_sf"/>
</dbReference>
<dbReference type="Proteomes" id="UP000435910">
    <property type="component" value="Unassembled WGS sequence"/>
</dbReference>
<dbReference type="EMBL" id="NILC01000030">
    <property type="protein sequence ID" value="TWL22135.1"/>
    <property type="molecule type" value="Genomic_DNA"/>
</dbReference>
<evidence type="ECO:0000256" key="2">
    <source>
        <dbReference type="ARBA" id="ARBA00022448"/>
    </source>
</evidence>
<dbReference type="InterPro" id="IPR005829">
    <property type="entry name" value="Sugar_transporter_CS"/>
</dbReference>
<dbReference type="PROSITE" id="PS00217">
    <property type="entry name" value="SUGAR_TRANSPORT_2"/>
    <property type="match status" value="1"/>
</dbReference>
<evidence type="ECO:0000256" key="5">
    <source>
        <dbReference type="ARBA" id="ARBA00023136"/>
    </source>
</evidence>
<keyword evidence="5 6" id="KW-0472">Membrane</keyword>
<evidence type="ECO:0000313" key="9">
    <source>
        <dbReference type="EMBL" id="TWL22135.1"/>
    </source>
</evidence>
<name>A0A415J1Y2_BACLI</name>
<evidence type="ECO:0000256" key="1">
    <source>
        <dbReference type="ARBA" id="ARBA00004651"/>
    </source>
</evidence>
<sequence length="439" mass="48405">MDTQPEREQAVKRAQRTGIKLFLTLPILSWALYDFANTIFSSNIVTIFFPFYLQEAVGENASMNQVASTFISYSNAAASFLLVIFTPLFGVLIDRTGRKKKYIGLFTMICVSCTILMGVFAGASFQKDIYGLPLSLILVVIMFVTAKFFYHSSLVFYDTILADLGTKEEIPLLSGFGIAIGYIGTLAGLTVYLLVGNQDFHRAFIPSALLFLFFSLPYLLFTKEKRKPEPKEKKSFFSGYWEIVQTFKDIRLYKPVFLFMIAYFFLNDALATAIAMMAVYSKTVIGFTTGQFVLLYLVSTVSSIIGSFLLGFVTKRIGAKHAVSLVAAIMITALTIGACTTSTLLFWIAGSLFGISLGGTWVASRTLIIELTPEHKRGEFFGLFALSGKISSIFGPVLYGSITLLFRDLGNMASRMAFGSLVLLAAIGLIIHQNVKAKA</sequence>
<feature type="transmembrane region" description="Helical" evidence="6">
    <location>
        <begin position="200"/>
        <end position="221"/>
    </location>
</feature>
<evidence type="ECO:0000313" key="8">
    <source>
        <dbReference type="EMBL" id="QPR71810.1"/>
    </source>
</evidence>
<feature type="transmembrane region" description="Helical" evidence="6">
    <location>
        <begin position="129"/>
        <end position="150"/>
    </location>
</feature>
<feature type="transmembrane region" description="Helical" evidence="6">
    <location>
        <begin position="292"/>
        <end position="314"/>
    </location>
</feature>
<dbReference type="RefSeq" id="WP_003181282.1">
    <property type="nucleotide sequence ID" value="NZ_BOQU01000001.1"/>
</dbReference>
<accession>A0A415J1Y2</accession>
<feature type="transmembrane region" description="Helical" evidence="6">
    <location>
        <begin position="73"/>
        <end position="93"/>
    </location>
</feature>
<dbReference type="OMA" id="WAFYDWA"/>
<dbReference type="InterPro" id="IPR020846">
    <property type="entry name" value="MFS_dom"/>
</dbReference>
<dbReference type="Pfam" id="PF11700">
    <property type="entry name" value="ATG22"/>
    <property type="match status" value="1"/>
</dbReference>
<evidence type="ECO:0000256" key="4">
    <source>
        <dbReference type="ARBA" id="ARBA00022989"/>
    </source>
</evidence>
<evidence type="ECO:0000256" key="3">
    <source>
        <dbReference type="ARBA" id="ARBA00022692"/>
    </source>
</evidence>
<feature type="transmembrane region" description="Helical" evidence="6">
    <location>
        <begin position="102"/>
        <end position="123"/>
    </location>
</feature>
<feature type="transmembrane region" description="Helical" evidence="6">
    <location>
        <begin position="21"/>
        <end position="53"/>
    </location>
</feature>
<dbReference type="GO" id="GO:0022857">
    <property type="term" value="F:transmembrane transporter activity"/>
    <property type="evidence" value="ECO:0007669"/>
    <property type="project" value="InterPro"/>
</dbReference>
<feature type="transmembrane region" description="Helical" evidence="6">
    <location>
        <begin position="256"/>
        <end position="280"/>
    </location>
</feature>
<dbReference type="EMBL" id="CP065647">
    <property type="protein sequence ID" value="QPR71810.1"/>
    <property type="molecule type" value="Genomic_DNA"/>
</dbReference>
<feature type="domain" description="Major facilitator superfamily (MFS) profile" evidence="7">
    <location>
        <begin position="256"/>
        <end position="439"/>
    </location>
</feature>
<dbReference type="GO" id="GO:0005886">
    <property type="term" value="C:plasma membrane"/>
    <property type="evidence" value="ECO:0007669"/>
    <property type="project" value="UniProtKB-SubCell"/>
</dbReference>
<comment type="subcellular location">
    <subcellularLocation>
        <location evidence="1">Cell membrane</location>
        <topology evidence="1">Multi-pass membrane protein</topology>
    </subcellularLocation>
</comment>
<dbReference type="Gene3D" id="1.20.1250.20">
    <property type="entry name" value="MFS general substrate transporter like domains"/>
    <property type="match status" value="1"/>
</dbReference>
<feature type="transmembrane region" description="Helical" evidence="6">
    <location>
        <begin position="412"/>
        <end position="431"/>
    </location>
</feature>
<dbReference type="InterPro" id="IPR050495">
    <property type="entry name" value="ATG22/LtaA_families"/>
</dbReference>
<proteinExistence type="predicted"/>
<evidence type="ECO:0000313" key="11">
    <source>
        <dbReference type="Proteomes" id="UP000595038"/>
    </source>
</evidence>
<reference evidence="8 11" key="2">
    <citation type="submission" date="2020-12" db="EMBL/GenBank/DDBJ databases">
        <title>FDA dAtabase for Regulatory Grade micrObial Sequences (FDA-ARGOS): Supporting development and validation of Infectious Disease Dx tests.</title>
        <authorList>
            <person name="Nelson B."/>
            <person name="Plummer A."/>
            <person name="Tallon L."/>
            <person name="Sadzewicz L."/>
            <person name="Zhao X."/>
            <person name="Boylan J."/>
            <person name="Ott S."/>
            <person name="Bowen H."/>
            <person name="Vavikolanu K."/>
            <person name="Mehta A."/>
            <person name="Aluvathingal J."/>
            <person name="Nadendla S."/>
            <person name="Myers T."/>
            <person name="Yan Y."/>
            <person name="Sichtig H."/>
        </authorList>
    </citation>
    <scope>NUCLEOTIDE SEQUENCE [LARGE SCALE GENOMIC DNA]</scope>
    <source>
        <strain evidence="8 11">FDAARGOS_923</strain>
    </source>
</reference>
<evidence type="ECO:0000259" key="7">
    <source>
        <dbReference type="PROSITE" id="PS50850"/>
    </source>
</evidence>
<keyword evidence="2" id="KW-0813">Transport</keyword>
<organism evidence="9 10">
    <name type="scientific">Bacillus licheniformis</name>
    <dbReference type="NCBI Taxonomy" id="1402"/>
    <lineage>
        <taxon>Bacteria</taxon>
        <taxon>Bacillati</taxon>
        <taxon>Bacillota</taxon>
        <taxon>Bacilli</taxon>
        <taxon>Bacillales</taxon>
        <taxon>Bacillaceae</taxon>
        <taxon>Bacillus</taxon>
    </lineage>
</organism>
<dbReference type="AlphaFoldDB" id="A0A415J1Y2"/>